<name>D0AAY3_9HYPH</name>
<feature type="transmembrane region" description="Helical" evidence="2">
    <location>
        <begin position="52"/>
        <end position="70"/>
    </location>
</feature>
<dbReference type="InterPro" id="IPR007039">
    <property type="entry name" value="TrbC/VirB2"/>
</dbReference>
<keyword evidence="2" id="KW-0812">Transmembrane</keyword>
<dbReference type="GO" id="GO:0016020">
    <property type="term" value="C:membrane"/>
    <property type="evidence" value="ECO:0007669"/>
    <property type="project" value="UniProtKB-SubCell"/>
</dbReference>
<comment type="subcellular location">
    <subcellularLocation>
        <location evidence="1">Membrane</location>
        <topology evidence="1">Multi-pass membrane protein</topology>
    </subcellularLocation>
</comment>
<feature type="transmembrane region" description="Helical" evidence="2">
    <location>
        <begin position="12"/>
        <end position="32"/>
    </location>
</feature>
<dbReference type="AlphaFoldDB" id="D0AAY3"/>
<evidence type="ECO:0000256" key="2">
    <source>
        <dbReference type="SAM" id="Phobius"/>
    </source>
</evidence>
<keyword evidence="2" id="KW-1133">Transmembrane helix</keyword>
<evidence type="ECO:0000313" key="3">
    <source>
        <dbReference type="EMBL" id="CBG76044.1"/>
    </source>
</evidence>
<dbReference type="Pfam" id="PF04956">
    <property type="entry name" value="TrbC"/>
    <property type="match status" value="1"/>
</dbReference>
<feature type="transmembrane region" description="Helical" evidence="2">
    <location>
        <begin position="82"/>
        <end position="100"/>
    </location>
</feature>
<gene>
    <name evidence="3" type="primary">trwLB</name>
</gene>
<keyword evidence="2" id="KW-0472">Membrane</keyword>
<sequence>MRQLNNIQSKNNNLIIVISAAITTFFMAYPASAELKHAKKALDDLKKDLIDNIIPIAAAVILLCLAIGYAGRYIGKDTFVRWAVGVVIAGSAAELVKMLFGHA</sequence>
<evidence type="ECO:0000256" key="1">
    <source>
        <dbReference type="ARBA" id="ARBA00004141"/>
    </source>
</evidence>
<accession>D0AAY3</accession>
<proteinExistence type="predicted"/>
<dbReference type="EMBL" id="FN555106">
    <property type="protein sequence ID" value="CBG76044.1"/>
    <property type="molecule type" value="Genomic_DNA"/>
</dbReference>
<dbReference type="NCBIfam" id="NF033899">
    <property type="entry name" value="T4SS_pilin_TrwL"/>
    <property type="match status" value="1"/>
</dbReference>
<organism evidence="3">
    <name type="scientific">Bartonella birtlesii</name>
    <dbReference type="NCBI Taxonomy" id="111504"/>
    <lineage>
        <taxon>Bacteria</taxon>
        <taxon>Pseudomonadati</taxon>
        <taxon>Pseudomonadota</taxon>
        <taxon>Alphaproteobacteria</taxon>
        <taxon>Hyphomicrobiales</taxon>
        <taxon>Bartonellaceae</taxon>
        <taxon>Bartonella</taxon>
    </lineage>
</organism>
<reference evidence="3" key="1">
    <citation type="journal article" date="2010" name="PLoS Pathog.">
        <title>The Trw type IV secretion system of Bartonella mediates host-specific adhesion to erythrocytes.</title>
        <authorList>
            <person name="Vayssier-Taussat M."/>
            <person name="Le Rhun D."/>
            <person name="Deng H.K."/>
            <person name="Biville F."/>
            <person name="Cescau S."/>
            <person name="Danchin A."/>
            <person name="Marignac G."/>
            <person name="Lenaour E."/>
            <person name="Boulouis H.J."/>
            <person name="Mavris M."/>
            <person name="Arnaud L."/>
            <person name="Yang H."/>
            <person name="Wang J."/>
            <person name="Quebatte M."/>
            <person name="Engel P."/>
            <person name="Saenz H."/>
            <person name="Dehio C."/>
        </authorList>
    </citation>
    <scope>NUCLEOTIDE SEQUENCE</scope>
</reference>
<protein>
    <submittedName>
        <fullName evidence="3">TrwL2 component of type IV secretion system</fullName>
    </submittedName>
</protein>